<dbReference type="PANTHER" id="PTHR43124:SF3">
    <property type="entry name" value="CHLORAMPHENICOL EFFLUX PUMP RV0191"/>
    <property type="match status" value="1"/>
</dbReference>
<dbReference type="GO" id="GO:0022857">
    <property type="term" value="F:transmembrane transporter activity"/>
    <property type="evidence" value="ECO:0007669"/>
    <property type="project" value="InterPro"/>
</dbReference>
<name>A0A100VNX4_PAEAM</name>
<dbReference type="InterPro" id="IPR011701">
    <property type="entry name" value="MFS"/>
</dbReference>
<evidence type="ECO:0000256" key="6">
    <source>
        <dbReference type="ARBA" id="ARBA00023136"/>
    </source>
</evidence>
<dbReference type="InterPro" id="IPR036259">
    <property type="entry name" value="MFS_trans_sf"/>
</dbReference>
<feature type="transmembrane region" description="Helical" evidence="7">
    <location>
        <begin position="149"/>
        <end position="171"/>
    </location>
</feature>
<feature type="transmembrane region" description="Helical" evidence="7">
    <location>
        <begin position="258"/>
        <end position="277"/>
    </location>
</feature>
<dbReference type="CDD" id="cd17324">
    <property type="entry name" value="MFS_NepI_like"/>
    <property type="match status" value="1"/>
</dbReference>
<feature type="transmembrane region" description="Helical" evidence="7">
    <location>
        <begin position="120"/>
        <end position="137"/>
    </location>
</feature>
<reference evidence="9 10" key="1">
    <citation type="journal article" date="2016" name="Genome Announc.">
        <title>Draft Genome Sequence of Paenibacillus amylolyticus Heshi-A3, Isolated from Fermented Rice Bran in a Japanese Fermented Seafood Dish.</title>
        <authorList>
            <person name="Akuzawa S."/>
            <person name="Nagaoka J."/>
            <person name="Kanekatsu M."/>
            <person name="Kubota E."/>
            <person name="Ohtake R."/>
            <person name="Suzuki T."/>
            <person name="Kanesaki Y."/>
        </authorList>
    </citation>
    <scope>NUCLEOTIDE SEQUENCE [LARGE SCALE GENOMIC DNA]</scope>
    <source>
        <strain evidence="9 10">Heshi-A3</strain>
    </source>
</reference>
<proteinExistence type="predicted"/>
<keyword evidence="6 7" id="KW-0472">Membrane</keyword>
<protein>
    <submittedName>
        <fullName evidence="9">Sugar efflux transporter</fullName>
    </submittedName>
</protein>
<dbReference type="InterPro" id="IPR050189">
    <property type="entry name" value="MFS_Efflux_Transporters"/>
</dbReference>
<dbReference type="InterPro" id="IPR020846">
    <property type="entry name" value="MFS_dom"/>
</dbReference>
<evidence type="ECO:0000256" key="4">
    <source>
        <dbReference type="ARBA" id="ARBA00022692"/>
    </source>
</evidence>
<evidence type="ECO:0000259" key="8">
    <source>
        <dbReference type="PROSITE" id="PS50850"/>
    </source>
</evidence>
<keyword evidence="5 7" id="KW-1133">Transmembrane helix</keyword>
<dbReference type="GO" id="GO:0005886">
    <property type="term" value="C:plasma membrane"/>
    <property type="evidence" value="ECO:0007669"/>
    <property type="project" value="UniProtKB-SubCell"/>
</dbReference>
<evidence type="ECO:0000256" key="2">
    <source>
        <dbReference type="ARBA" id="ARBA00022448"/>
    </source>
</evidence>
<dbReference type="Pfam" id="PF07690">
    <property type="entry name" value="MFS_1"/>
    <property type="match status" value="1"/>
</dbReference>
<comment type="subcellular location">
    <subcellularLocation>
        <location evidence="1">Cell membrane</location>
        <topology evidence="1">Multi-pass membrane protein</topology>
    </subcellularLocation>
</comment>
<feature type="transmembrane region" description="Helical" evidence="7">
    <location>
        <begin position="217"/>
        <end position="238"/>
    </location>
</feature>
<reference evidence="10" key="2">
    <citation type="submission" date="2016-01" db="EMBL/GenBank/DDBJ databases">
        <title>Draft Genome Sequence of Paenibacillus amylolyticus Heshi-A3 that Was Isolated from Fermented Rice Bran with Aging Salted Mackerel, Which Was Named Heshiko as Traditional Fermented Seafood in Japan.</title>
        <authorList>
            <person name="Akuzawa S."/>
            <person name="Nakagawa J."/>
            <person name="Kanekatsu T."/>
            <person name="Kubota E."/>
            <person name="Ohtake R."/>
            <person name="Suzuki T."/>
            <person name="Kanesaki Y."/>
        </authorList>
    </citation>
    <scope>NUCLEOTIDE SEQUENCE [LARGE SCALE GENOMIC DNA]</scope>
    <source>
        <strain evidence="10">Heshi-A3</strain>
    </source>
</reference>
<keyword evidence="3" id="KW-1003">Cell membrane</keyword>
<feature type="transmembrane region" description="Helical" evidence="7">
    <location>
        <begin position="60"/>
        <end position="79"/>
    </location>
</feature>
<gene>
    <name evidence="9" type="ORF">PAHA3_3234</name>
</gene>
<evidence type="ECO:0000256" key="7">
    <source>
        <dbReference type="SAM" id="Phobius"/>
    </source>
</evidence>
<feature type="domain" description="Major facilitator superfamily (MFS) profile" evidence="8">
    <location>
        <begin position="25"/>
        <end position="396"/>
    </location>
</feature>
<dbReference type="RefSeq" id="WP_062835545.1">
    <property type="nucleotide sequence ID" value="NZ_BCNV01000001.1"/>
</dbReference>
<feature type="transmembrane region" description="Helical" evidence="7">
    <location>
        <begin position="349"/>
        <end position="368"/>
    </location>
</feature>
<feature type="transmembrane region" description="Helical" evidence="7">
    <location>
        <begin position="374"/>
        <end position="392"/>
    </location>
</feature>
<evidence type="ECO:0000256" key="1">
    <source>
        <dbReference type="ARBA" id="ARBA00004651"/>
    </source>
</evidence>
<feature type="transmembrane region" description="Helical" evidence="7">
    <location>
        <begin position="308"/>
        <end position="328"/>
    </location>
</feature>
<evidence type="ECO:0000313" key="10">
    <source>
        <dbReference type="Proteomes" id="UP000069697"/>
    </source>
</evidence>
<dbReference type="PANTHER" id="PTHR43124">
    <property type="entry name" value="PURINE EFFLUX PUMP PBUE"/>
    <property type="match status" value="1"/>
</dbReference>
<keyword evidence="4 7" id="KW-0812">Transmembrane</keyword>
<dbReference type="AlphaFoldDB" id="A0A100VNX4"/>
<evidence type="ECO:0000256" key="3">
    <source>
        <dbReference type="ARBA" id="ARBA00022475"/>
    </source>
</evidence>
<keyword evidence="2" id="KW-0813">Transport</keyword>
<evidence type="ECO:0000256" key="5">
    <source>
        <dbReference type="ARBA" id="ARBA00022989"/>
    </source>
</evidence>
<comment type="caution">
    <text evidence="9">The sequence shown here is derived from an EMBL/GenBank/DDBJ whole genome shotgun (WGS) entry which is preliminary data.</text>
</comment>
<dbReference type="Proteomes" id="UP000069697">
    <property type="component" value="Unassembled WGS sequence"/>
</dbReference>
<dbReference type="InterPro" id="IPR005829">
    <property type="entry name" value="Sugar_transporter_CS"/>
</dbReference>
<feature type="transmembrane region" description="Helical" evidence="7">
    <location>
        <begin position="177"/>
        <end position="197"/>
    </location>
</feature>
<dbReference type="PROSITE" id="PS50850">
    <property type="entry name" value="MFS"/>
    <property type="match status" value="1"/>
</dbReference>
<dbReference type="SUPFAM" id="SSF103473">
    <property type="entry name" value="MFS general substrate transporter"/>
    <property type="match status" value="1"/>
</dbReference>
<sequence length="402" mass="42602">MNSKLESISHKNKVIQQSDRLPLAGLIAIAMAGFICMLTETIPAGLLIPLSRDLGISESLAGQLVTAYAFGSLIAAIPLTTATQGWNRKPLLLSCIFGFLVFNTITALSSIFIIMLIARFFAGVTAGVLWGMSAGYARQMAPESLKGKAMAVAMVSVPLALAVGVPLGTFLGSFTSWRLVFGILSLLALMLMVWILWKLPDYPGQAVEKRIPLLKVLVTPGVRSVLLVLLALGLSHNILYTYIAPYLSEVGLVQRVDLVLLIFGVASLVGVWIIGVFIDRKLRFLVLISLGGFALASTTLGIGSSQPIVVYLAIAMWGLTFGGAPTLLQTAIADAAGEGANVAQSMYVTVWNLAIGGGGVVGAILLMTVGVGSFPLAICILLLLAFIVVYRAHEHGFPSKKY</sequence>
<dbReference type="PROSITE" id="PS00217">
    <property type="entry name" value="SUGAR_TRANSPORT_2"/>
    <property type="match status" value="1"/>
</dbReference>
<organism evidence="9 10">
    <name type="scientific">Paenibacillus amylolyticus</name>
    <dbReference type="NCBI Taxonomy" id="1451"/>
    <lineage>
        <taxon>Bacteria</taxon>
        <taxon>Bacillati</taxon>
        <taxon>Bacillota</taxon>
        <taxon>Bacilli</taxon>
        <taxon>Bacillales</taxon>
        <taxon>Paenibacillaceae</taxon>
        <taxon>Paenibacillus</taxon>
    </lineage>
</organism>
<dbReference type="Gene3D" id="1.20.1250.20">
    <property type="entry name" value="MFS general substrate transporter like domains"/>
    <property type="match status" value="1"/>
</dbReference>
<feature type="transmembrane region" description="Helical" evidence="7">
    <location>
        <begin position="91"/>
        <end position="114"/>
    </location>
</feature>
<accession>A0A100VNX4</accession>
<dbReference type="EMBL" id="BCNV01000001">
    <property type="protein sequence ID" value="GAS83156.1"/>
    <property type="molecule type" value="Genomic_DNA"/>
</dbReference>
<feature type="transmembrane region" description="Helical" evidence="7">
    <location>
        <begin position="284"/>
        <end position="302"/>
    </location>
</feature>
<evidence type="ECO:0000313" key="9">
    <source>
        <dbReference type="EMBL" id="GAS83156.1"/>
    </source>
</evidence>
<feature type="transmembrane region" description="Helical" evidence="7">
    <location>
        <begin position="21"/>
        <end position="48"/>
    </location>
</feature>